<dbReference type="EMBL" id="AMYD01000169">
    <property type="protein sequence ID" value="EQB58961.1"/>
    <property type="molecule type" value="Genomic_DNA"/>
</dbReference>
<protein>
    <submittedName>
        <fullName evidence="1">Uncharacterized protein</fullName>
    </submittedName>
</protein>
<name>T0M691_COLGC</name>
<accession>T0M691</accession>
<evidence type="ECO:0000313" key="2">
    <source>
        <dbReference type="Proteomes" id="UP000015530"/>
    </source>
</evidence>
<dbReference type="Proteomes" id="UP000015530">
    <property type="component" value="Unassembled WGS sequence"/>
</dbReference>
<comment type="caution">
    <text evidence="1">The sequence shown here is derived from an EMBL/GenBank/DDBJ whole genome shotgun (WGS) entry which is preliminary data.</text>
</comment>
<reference evidence="2" key="1">
    <citation type="journal article" date="2013" name="Mol. Plant Microbe Interact.">
        <title>Global aspects of pacC regulation of pathogenicity genes in Colletotrichum gloeosporioides as revealed by transcriptome analysis.</title>
        <authorList>
            <person name="Alkan N."/>
            <person name="Meng X."/>
            <person name="Friedlander G."/>
            <person name="Reuveni E."/>
            <person name="Sukno S."/>
            <person name="Sherman A."/>
            <person name="Thon M."/>
            <person name="Fluhr R."/>
            <person name="Prusky D."/>
        </authorList>
    </citation>
    <scope>NUCLEOTIDE SEQUENCE [LARGE SCALE GENOMIC DNA]</scope>
    <source>
        <strain evidence="2">Cg-14</strain>
    </source>
</reference>
<organism evidence="1 2">
    <name type="scientific">Colletotrichum gloeosporioides (strain Cg-14)</name>
    <name type="common">Anthracnose fungus</name>
    <name type="synonym">Glomerella cingulata</name>
    <dbReference type="NCBI Taxonomy" id="1237896"/>
    <lineage>
        <taxon>Eukaryota</taxon>
        <taxon>Fungi</taxon>
        <taxon>Dikarya</taxon>
        <taxon>Ascomycota</taxon>
        <taxon>Pezizomycotina</taxon>
        <taxon>Sordariomycetes</taxon>
        <taxon>Hypocreomycetidae</taxon>
        <taxon>Glomerellales</taxon>
        <taxon>Glomerellaceae</taxon>
        <taxon>Colletotrichum</taxon>
        <taxon>Colletotrichum gloeosporioides species complex</taxon>
    </lineage>
</organism>
<proteinExistence type="predicted"/>
<evidence type="ECO:0000313" key="1">
    <source>
        <dbReference type="EMBL" id="EQB58961.1"/>
    </source>
</evidence>
<sequence length="48" mass="5142">MSDGKVTEEGVVVHVQRNAFQVSRTCNGSDEAQEEGTRAGLYLPNSCA</sequence>
<gene>
    <name evidence="1" type="ORF">CGLO_00716</name>
</gene>
<dbReference type="HOGENOM" id="CLU_3159933_0_0_1"/>
<dbReference type="AlphaFoldDB" id="T0M691"/>